<reference evidence="2" key="1">
    <citation type="submission" date="2018-08" db="EMBL/GenBank/DDBJ databases">
        <authorList>
            <person name="Kim S.-J."/>
            <person name="Jung G.-Y."/>
        </authorList>
    </citation>
    <scope>NUCLEOTIDE SEQUENCE [LARGE SCALE GENOMIC DNA]</scope>
    <source>
        <strain evidence="2">GY_G</strain>
    </source>
</reference>
<comment type="caution">
    <text evidence="1">The sequence shown here is derived from an EMBL/GenBank/DDBJ whole genome shotgun (WGS) entry which is preliminary data.</text>
</comment>
<dbReference type="EMBL" id="QRGP01000001">
    <property type="protein sequence ID" value="RDV06927.1"/>
    <property type="molecule type" value="Genomic_DNA"/>
</dbReference>
<sequence length="62" mass="6963">MDDIASPCIKICTIDPTGQWCLGCGRTLVEISGWLRADRAQRLEILAKLPIRLIRLNQKLAD</sequence>
<dbReference type="Proteomes" id="UP000263833">
    <property type="component" value="Unassembled WGS sequence"/>
</dbReference>
<dbReference type="OrthoDB" id="9811423at2"/>
<dbReference type="InterPro" id="IPR010710">
    <property type="entry name" value="DUF1289"/>
</dbReference>
<protein>
    <submittedName>
        <fullName evidence="1">DUF1289 domain-containing protein</fullName>
    </submittedName>
</protein>
<dbReference type="AlphaFoldDB" id="A0A371BHE9"/>
<proteinExistence type="predicted"/>
<evidence type="ECO:0000313" key="1">
    <source>
        <dbReference type="EMBL" id="RDV06927.1"/>
    </source>
</evidence>
<gene>
    <name evidence="1" type="ORF">DXH95_05905</name>
</gene>
<dbReference type="Pfam" id="PF06945">
    <property type="entry name" value="DUF1289"/>
    <property type="match status" value="1"/>
</dbReference>
<keyword evidence="2" id="KW-1185">Reference proteome</keyword>
<evidence type="ECO:0000313" key="2">
    <source>
        <dbReference type="Proteomes" id="UP000263833"/>
    </source>
</evidence>
<accession>A0A371BHE9</accession>
<dbReference type="PANTHER" id="PTHR35175">
    <property type="entry name" value="DUF1289 DOMAIN-CONTAINING PROTEIN"/>
    <property type="match status" value="1"/>
</dbReference>
<organism evidence="1 2">
    <name type="scientific">Sphingorhabdus pulchriflava</name>
    <dbReference type="NCBI Taxonomy" id="2292257"/>
    <lineage>
        <taxon>Bacteria</taxon>
        <taxon>Pseudomonadati</taxon>
        <taxon>Pseudomonadota</taxon>
        <taxon>Alphaproteobacteria</taxon>
        <taxon>Sphingomonadales</taxon>
        <taxon>Sphingomonadaceae</taxon>
        <taxon>Sphingorhabdus</taxon>
    </lineage>
</organism>
<dbReference type="RefSeq" id="WP_115548472.1">
    <property type="nucleotide sequence ID" value="NZ_QRGP01000001.1"/>
</dbReference>
<name>A0A371BHE9_9SPHN</name>
<dbReference type="PANTHER" id="PTHR35175:SF2">
    <property type="entry name" value="DUF1289 DOMAIN-CONTAINING PROTEIN"/>
    <property type="match status" value="1"/>
</dbReference>